<comment type="function">
    <text evidence="7">Catalyzes the N-acylation of UDP-3-O-acylglucosamine using 3-hydroxyacyl-ACP as the acyl donor. Is involved in the biosynthesis of lipid A, a phosphorylated glycolipid that anchors the lipopolysaccharide to the outer membrane of the cell.</text>
</comment>
<keyword evidence="3 7" id="KW-0808">Transferase</keyword>
<accession>A0AAF1K374</accession>
<comment type="catalytic activity">
    <reaction evidence="7">
        <text>a UDP-3-O-[(3R)-3-hydroxyacyl]-alpha-D-glucosamine + a (3R)-hydroxyacyl-[ACP] = a UDP-2-N,3-O-bis[(3R)-3-hydroxyacyl]-alpha-D-glucosamine + holo-[ACP] + H(+)</text>
        <dbReference type="Rhea" id="RHEA:53836"/>
        <dbReference type="Rhea" id="RHEA-COMP:9685"/>
        <dbReference type="Rhea" id="RHEA-COMP:9945"/>
        <dbReference type="ChEBI" id="CHEBI:15378"/>
        <dbReference type="ChEBI" id="CHEBI:64479"/>
        <dbReference type="ChEBI" id="CHEBI:78827"/>
        <dbReference type="ChEBI" id="CHEBI:137740"/>
        <dbReference type="ChEBI" id="CHEBI:137748"/>
        <dbReference type="EC" id="2.3.1.191"/>
    </reaction>
</comment>
<sequence>MAADPRFFATAGPHSLAAIAAAAGAGDVPDGARLFAGVAPLQTAGPDDVSFLDNRRYAAALATSRAGAVVIAAAMAGKVPAGCIPLVTSQPYLGFARVATLFHPQPKARPGVHPGAVIGAGAEIGEGCEIGAYAVVGAGAVLGKGCILEPHAVVGAGVVLGARCRIHSHASICHAIAGDEVVLNAGARIGGEGFGFATDATTGRHVTVPQVGRVILGDGCEIGANSTVDRGSGGDTVLGPGCRLDNLVQIGHNVRLGKGCVIVAMAGIAGSVTLGDYVVVAAQGGIAGHVTVGDRARIGAQAGVMQDVEAGTDVLGSPAQPSREKWRQIAVLRRLATAAIEAERKAAVQKVAGQGRTDSERNDGTREQG</sequence>
<dbReference type="PANTHER" id="PTHR43378:SF2">
    <property type="entry name" value="UDP-3-O-ACYLGLUCOSAMINE N-ACYLTRANSFERASE 1, MITOCHONDRIAL-RELATED"/>
    <property type="match status" value="1"/>
</dbReference>
<evidence type="ECO:0000256" key="7">
    <source>
        <dbReference type="HAMAP-Rule" id="MF_00523"/>
    </source>
</evidence>
<dbReference type="EMBL" id="JAAEDH010000013">
    <property type="protein sequence ID" value="MBR0655938.1"/>
    <property type="molecule type" value="Genomic_DNA"/>
</dbReference>
<comment type="caution">
    <text evidence="10">The sequence shown here is derived from an EMBL/GenBank/DDBJ whole genome shotgun (WGS) entry which is preliminary data.</text>
</comment>
<name>A0AAF1K374_9PROT</name>
<feature type="region of interest" description="Disordered" evidence="8">
    <location>
        <begin position="349"/>
        <end position="369"/>
    </location>
</feature>
<feature type="compositionally biased region" description="Basic and acidic residues" evidence="8">
    <location>
        <begin position="357"/>
        <end position="369"/>
    </location>
</feature>
<dbReference type="GO" id="GO:0016020">
    <property type="term" value="C:membrane"/>
    <property type="evidence" value="ECO:0007669"/>
    <property type="project" value="GOC"/>
</dbReference>
<dbReference type="Proteomes" id="UP001196068">
    <property type="component" value="Unassembled WGS sequence"/>
</dbReference>
<dbReference type="CDD" id="cd03352">
    <property type="entry name" value="LbH_LpxD"/>
    <property type="match status" value="1"/>
</dbReference>
<proteinExistence type="inferred from homology"/>
<protein>
    <recommendedName>
        <fullName evidence="7">UDP-3-O-acylglucosamine N-acyltransferase</fullName>
        <ecNumber evidence="7">2.3.1.191</ecNumber>
    </recommendedName>
</protein>
<gene>
    <name evidence="7 10" type="primary">lpxD</name>
    <name evidence="10" type="ORF">GXW79_12720</name>
</gene>
<dbReference type="Gene3D" id="2.160.10.10">
    <property type="entry name" value="Hexapeptide repeat proteins"/>
    <property type="match status" value="1"/>
</dbReference>
<keyword evidence="2 7" id="KW-0441">Lipid A biosynthesis</keyword>
<evidence type="ECO:0000256" key="2">
    <source>
        <dbReference type="ARBA" id="ARBA00022556"/>
    </source>
</evidence>
<comment type="subunit">
    <text evidence="7">Homotrimer.</text>
</comment>
<dbReference type="EC" id="2.3.1.191" evidence="7"/>
<dbReference type="InterPro" id="IPR011004">
    <property type="entry name" value="Trimer_LpxA-like_sf"/>
</dbReference>
<evidence type="ECO:0000256" key="3">
    <source>
        <dbReference type="ARBA" id="ARBA00022679"/>
    </source>
</evidence>
<evidence type="ECO:0000256" key="4">
    <source>
        <dbReference type="ARBA" id="ARBA00022737"/>
    </source>
</evidence>
<dbReference type="Pfam" id="PF00132">
    <property type="entry name" value="Hexapep"/>
    <property type="match status" value="2"/>
</dbReference>
<evidence type="ECO:0000313" key="11">
    <source>
        <dbReference type="Proteomes" id="UP001196068"/>
    </source>
</evidence>
<keyword evidence="5 7" id="KW-0443">Lipid metabolism</keyword>
<keyword evidence="11" id="KW-1185">Reference proteome</keyword>
<dbReference type="InterPro" id="IPR020573">
    <property type="entry name" value="UDP_GlcNAc_AcTrfase_non-rep"/>
</dbReference>
<feature type="active site" description="Proton acceptor" evidence="7">
    <location>
        <position position="252"/>
    </location>
</feature>
<dbReference type="Gene3D" id="3.40.1390.10">
    <property type="entry name" value="MurE/MurF, N-terminal domain"/>
    <property type="match status" value="1"/>
</dbReference>
<dbReference type="SUPFAM" id="SSF51161">
    <property type="entry name" value="Trimeric LpxA-like enzymes"/>
    <property type="match status" value="1"/>
</dbReference>
<reference evidence="10" key="1">
    <citation type="submission" date="2020-01" db="EMBL/GenBank/DDBJ databases">
        <authorList>
            <person name="Rat A."/>
        </authorList>
    </citation>
    <scope>NUCLEOTIDE SEQUENCE</scope>
    <source>
        <strain evidence="10">LMG 28251</strain>
    </source>
</reference>
<dbReference type="AlphaFoldDB" id="A0AAF1K374"/>
<feature type="domain" description="UDP-3-O-[3-hydroxymyristoyl] glucosamine N-acyltransferase non-repeat region" evidence="9">
    <location>
        <begin position="36"/>
        <end position="101"/>
    </location>
</feature>
<evidence type="ECO:0000313" key="10">
    <source>
        <dbReference type="EMBL" id="MBR0655938.1"/>
    </source>
</evidence>
<dbReference type="NCBIfam" id="NF002060">
    <property type="entry name" value="PRK00892.1"/>
    <property type="match status" value="1"/>
</dbReference>
<dbReference type="RefSeq" id="WP_211874779.1">
    <property type="nucleotide sequence ID" value="NZ_JAAEDH010000013.1"/>
</dbReference>
<comment type="pathway">
    <text evidence="7">Bacterial outer membrane biogenesis; LPS lipid A biosynthesis.</text>
</comment>
<comment type="similarity">
    <text evidence="7">Belongs to the transferase hexapeptide repeat family. LpxD subfamily.</text>
</comment>
<dbReference type="NCBIfam" id="TIGR01853">
    <property type="entry name" value="lipid_A_lpxD"/>
    <property type="match status" value="1"/>
</dbReference>
<dbReference type="GO" id="GO:0103118">
    <property type="term" value="F:UDP-3-O-[(3R)-3-hydroxyacyl]-glucosamine N-acyltransferase activity"/>
    <property type="evidence" value="ECO:0007669"/>
    <property type="project" value="UniProtKB-EC"/>
</dbReference>
<dbReference type="GO" id="GO:0009245">
    <property type="term" value="P:lipid A biosynthetic process"/>
    <property type="evidence" value="ECO:0007669"/>
    <property type="project" value="UniProtKB-UniRule"/>
</dbReference>
<dbReference type="PANTHER" id="PTHR43378">
    <property type="entry name" value="UDP-3-O-ACYLGLUCOSAMINE N-ACYLTRANSFERASE"/>
    <property type="match status" value="1"/>
</dbReference>
<evidence type="ECO:0000256" key="8">
    <source>
        <dbReference type="SAM" id="MobiDB-lite"/>
    </source>
</evidence>
<evidence type="ECO:0000256" key="6">
    <source>
        <dbReference type="ARBA" id="ARBA00023315"/>
    </source>
</evidence>
<dbReference type="GO" id="GO:0016410">
    <property type="term" value="F:N-acyltransferase activity"/>
    <property type="evidence" value="ECO:0007669"/>
    <property type="project" value="InterPro"/>
</dbReference>
<dbReference type="Pfam" id="PF04613">
    <property type="entry name" value="LpxD"/>
    <property type="match status" value="1"/>
</dbReference>
<evidence type="ECO:0000256" key="1">
    <source>
        <dbReference type="ARBA" id="ARBA00022516"/>
    </source>
</evidence>
<dbReference type="HAMAP" id="MF_00523">
    <property type="entry name" value="LpxD"/>
    <property type="match status" value="1"/>
</dbReference>
<keyword evidence="6 7" id="KW-0012">Acyltransferase</keyword>
<reference evidence="10" key="2">
    <citation type="journal article" date="2021" name="Syst. Appl. Microbiol.">
        <title>Roseomonas hellenica sp. nov., isolated from roots of wild-growing Alkanna tinctoria.</title>
        <authorList>
            <person name="Rat A."/>
            <person name="Naranjo H.D."/>
            <person name="Lebbe L."/>
            <person name="Cnockaert M."/>
            <person name="Krigas N."/>
            <person name="Grigoriadou K."/>
            <person name="Maloupa E."/>
            <person name="Willems A."/>
        </authorList>
    </citation>
    <scope>NUCLEOTIDE SEQUENCE</scope>
    <source>
        <strain evidence="10">LMG 28251</strain>
    </source>
</reference>
<organism evidence="10 11">
    <name type="scientific">Plastoroseomonas arctica</name>
    <dbReference type="NCBI Taxonomy" id="1509237"/>
    <lineage>
        <taxon>Bacteria</taxon>
        <taxon>Pseudomonadati</taxon>
        <taxon>Pseudomonadota</taxon>
        <taxon>Alphaproteobacteria</taxon>
        <taxon>Acetobacterales</taxon>
        <taxon>Acetobacteraceae</taxon>
        <taxon>Plastoroseomonas</taxon>
    </lineage>
</organism>
<evidence type="ECO:0000259" key="9">
    <source>
        <dbReference type="Pfam" id="PF04613"/>
    </source>
</evidence>
<keyword evidence="1 7" id="KW-0444">Lipid biosynthesis</keyword>
<keyword evidence="4 7" id="KW-0677">Repeat</keyword>
<dbReference type="InterPro" id="IPR001451">
    <property type="entry name" value="Hexapep"/>
</dbReference>
<dbReference type="InterPro" id="IPR007691">
    <property type="entry name" value="LpxD"/>
</dbReference>
<evidence type="ECO:0000256" key="5">
    <source>
        <dbReference type="ARBA" id="ARBA00023098"/>
    </source>
</evidence>